<dbReference type="CDD" id="cd03385">
    <property type="entry name" value="PAP2_BcrC_like"/>
    <property type="match status" value="1"/>
</dbReference>
<name>A0ABP3DK79_9BURK</name>
<feature type="transmembrane region" description="Helical" evidence="1">
    <location>
        <begin position="111"/>
        <end position="130"/>
    </location>
</feature>
<gene>
    <name evidence="3" type="ORF">GCM10009125_21790</name>
</gene>
<sequence length="211" mass="23057">MLCCIPRHAAHPFRMEALNHTLFLWINASTPSAAALLLGRFLSNGLIYLFPLYLVLSWLRADAAGREALLQAAVSAAIAMLLSWSIAQVWFHPRPFVIGLGHQYIPHAPTASFPSNHLSFAWAICAGLALHPVRRKAAGLLALAALPIAWARIYMGIHFPLDMAGALLTGLAAAAIGLPLRGSLIPSLRRCIEPAYRLVFAWPIRKGWMRA</sequence>
<dbReference type="InterPro" id="IPR036938">
    <property type="entry name" value="PAP2/HPO_sf"/>
</dbReference>
<dbReference type="Proteomes" id="UP001501176">
    <property type="component" value="Unassembled WGS sequence"/>
</dbReference>
<reference evidence="4" key="1">
    <citation type="journal article" date="2019" name="Int. J. Syst. Evol. Microbiol.">
        <title>The Global Catalogue of Microorganisms (GCM) 10K type strain sequencing project: providing services to taxonomists for standard genome sequencing and annotation.</title>
        <authorList>
            <consortium name="The Broad Institute Genomics Platform"/>
            <consortium name="The Broad Institute Genome Sequencing Center for Infectious Disease"/>
            <person name="Wu L."/>
            <person name="Ma J."/>
        </authorList>
    </citation>
    <scope>NUCLEOTIDE SEQUENCE [LARGE SCALE GENOMIC DNA]</scope>
    <source>
        <strain evidence="4">JCM 16240</strain>
    </source>
</reference>
<dbReference type="SUPFAM" id="SSF48317">
    <property type="entry name" value="Acid phosphatase/Vanadium-dependent haloperoxidase"/>
    <property type="match status" value="1"/>
</dbReference>
<accession>A0ABP3DK79</accession>
<keyword evidence="4" id="KW-1185">Reference proteome</keyword>
<keyword evidence="1" id="KW-0472">Membrane</keyword>
<dbReference type="Gene3D" id="1.20.144.10">
    <property type="entry name" value="Phosphatidic acid phosphatase type 2/haloperoxidase"/>
    <property type="match status" value="1"/>
</dbReference>
<evidence type="ECO:0000256" key="1">
    <source>
        <dbReference type="SAM" id="Phobius"/>
    </source>
</evidence>
<feature type="transmembrane region" description="Helical" evidence="1">
    <location>
        <begin position="137"/>
        <end position="157"/>
    </location>
</feature>
<feature type="transmembrane region" description="Helical" evidence="1">
    <location>
        <begin position="33"/>
        <end position="56"/>
    </location>
</feature>
<dbReference type="EMBL" id="BAAAFN010000015">
    <property type="protein sequence ID" value="GAA0232423.1"/>
    <property type="molecule type" value="Genomic_DNA"/>
</dbReference>
<evidence type="ECO:0000313" key="4">
    <source>
        <dbReference type="Proteomes" id="UP001501176"/>
    </source>
</evidence>
<feature type="transmembrane region" description="Helical" evidence="1">
    <location>
        <begin position="68"/>
        <end position="91"/>
    </location>
</feature>
<organism evidence="3 4">
    <name type="scientific">Castellaniella daejeonensis</name>
    <dbReference type="NCBI Taxonomy" id="659013"/>
    <lineage>
        <taxon>Bacteria</taxon>
        <taxon>Pseudomonadati</taxon>
        <taxon>Pseudomonadota</taxon>
        <taxon>Betaproteobacteria</taxon>
        <taxon>Burkholderiales</taxon>
        <taxon>Alcaligenaceae</taxon>
        <taxon>Castellaniella</taxon>
    </lineage>
</organism>
<dbReference type="InterPro" id="IPR033879">
    <property type="entry name" value="UPP_Pase"/>
</dbReference>
<proteinExistence type="predicted"/>
<protein>
    <submittedName>
        <fullName evidence="3">Undecaprenyl-diphosphatase</fullName>
    </submittedName>
</protein>
<dbReference type="InterPro" id="IPR000326">
    <property type="entry name" value="PAP2/HPO"/>
</dbReference>
<feature type="transmembrane region" description="Helical" evidence="1">
    <location>
        <begin position="163"/>
        <end position="180"/>
    </location>
</feature>
<dbReference type="SMART" id="SM00014">
    <property type="entry name" value="acidPPc"/>
    <property type="match status" value="1"/>
</dbReference>
<dbReference type="Pfam" id="PF01569">
    <property type="entry name" value="PAP2"/>
    <property type="match status" value="1"/>
</dbReference>
<comment type="caution">
    <text evidence="3">The sequence shown here is derived from an EMBL/GenBank/DDBJ whole genome shotgun (WGS) entry which is preliminary data.</text>
</comment>
<evidence type="ECO:0000313" key="3">
    <source>
        <dbReference type="EMBL" id="GAA0232423.1"/>
    </source>
</evidence>
<keyword evidence="1" id="KW-1133">Transmembrane helix</keyword>
<keyword evidence="1" id="KW-0812">Transmembrane</keyword>
<feature type="domain" description="Phosphatidic acid phosphatase type 2/haloperoxidase" evidence="2">
    <location>
        <begin position="69"/>
        <end position="178"/>
    </location>
</feature>
<evidence type="ECO:0000259" key="2">
    <source>
        <dbReference type="SMART" id="SM00014"/>
    </source>
</evidence>